<proteinExistence type="predicted"/>
<dbReference type="SUPFAM" id="SSF53098">
    <property type="entry name" value="Ribonuclease H-like"/>
    <property type="match status" value="1"/>
</dbReference>
<dbReference type="InterPro" id="IPR012337">
    <property type="entry name" value="RNaseH-like_sf"/>
</dbReference>
<dbReference type="Proteomes" id="UP000308197">
    <property type="component" value="Unassembled WGS sequence"/>
</dbReference>
<dbReference type="STRING" id="1314778.A0A5C3NM18"/>
<dbReference type="GO" id="GO:0003676">
    <property type="term" value="F:nucleic acid binding"/>
    <property type="evidence" value="ECO:0007669"/>
    <property type="project" value="InterPro"/>
</dbReference>
<sequence length="353" mass="40182">MAALTKWRTRHEDSGYILQRNAPLTRATVARLRMRRGHMIFKWVKGHSGHPGNDAADKLAAIGSEKAVGESLSGSLTIPPALRLSGAKLQAVTQKLAYRAIRTRRDKEVDPRPRTVANLDRITSGIQAAYGVSLCDETIWKSFRSRHVSREASQYLWMATHDAYMIGSHWLRPNMSDELRDREICKICGERESMTHIVFECEAIGQQTIWRLLQQTWELTGEEWKPPSWGTTFGAACAVFKASGGSRKTHVESLWCIMCIEALHLIWKLRCERIIRNEGAQFTENEVVNRFYATMESRLNLDRRTAAVSKKGKKALRPQEVEMIWMPVIEKGNELPLKWVVDCGVLVGIKRGR</sequence>
<name>A0A5C3NM18_9APHY</name>
<dbReference type="AlphaFoldDB" id="A0A5C3NM18"/>
<reference evidence="2 3" key="1">
    <citation type="journal article" date="2019" name="Nat. Ecol. Evol.">
        <title>Megaphylogeny resolves global patterns of mushroom evolution.</title>
        <authorList>
            <person name="Varga T."/>
            <person name="Krizsan K."/>
            <person name="Foldi C."/>
            <person name="Dima B."/>
            <person name="Sanchez-Garcia M."/>
            <person name="Sanchez-Ramirez S."/>
            <person name="Szollosi G.J."/>
            <person name="Szarkandi J.G."/>
            <person name="Papp V."/>
            <person name="Albert L."/>
            <person name="Andreopoulos W."/>
            <person name="Angelini C."/>
            <person name="Antonin V."/>
            <person name="Barry K.W."/>
            <person name="Bougher N.L."/>
            <person name="Buchanan P."/>
            <person name="Buyck B."/>
            <person name="Bense V."/>
            <person name="Catcheside P."/>
            <person name="Chovatia M."/>
            <person name="Cooper J."/>
            <person name="Damon W."/>
            <person name="Desjardin D."/>
            <person name="Finy P."/>
            <person name="Geml J."/>
            <person name="Haridas S."/>
            <person name="Hughes K."/>
            <person name="Justo A."/>
            <person name="Karasinski D."/>
            <person name="Kautmanova I."/>
            <person name="Kiss B."/>
            <person name="Kocsube S."/>
            <person name="Kotiranta H."/>
            <person name="LaButti K.M."/>
            <person name="Lechner B.E."/>
            <person name="Liimatainen K."/>
            <person name="Lipzen A."/>
            <person name="Lukacs Z."/>
            <person name="Mihaltcheva S."/>
            <person name="Morgado L.N."/>
            <person name="Niskanen T."/>
            <person name="Noordeloos M.E."/>
            <person name="Ohm R.A."/>
            <person name="Ortiz-Santana B."/>
            <person name="Ovrebo C."/>
            <person name="Racz N."/>
            <person name="Riley R."/>
            <person name="Savchenko A."/>
            <person name="Shiryaev A."/>
            <person name="Soop K."/>
            <person name="Spirin V."/>
            <person name="Szebenyi C."/>
            <person name="Tomsovsky M."/>
            <person name="Tulloss R.E."/>
            <person name="Uehling J."/>
            <person name="Grigoriev I.V."/>
            <person name="Vagvolgyi C."/>
            <person name="Papp T."/>
            <person name="Martin F.M."/>
            <person name="Miettinen O."/>
            <person name="Hibbett D.S."/>
            <person name="Nagy L.G."/>
        </authorList>
    </citation>
    <scope>NUCLEOTIDE SEQUENCE [LARGE SCALE GENOMIC DNA]</scope>
    <source>
        <strain evidence="2 3">HHB13444</strain>
    </source>
</reference>
<evidence type="ECO:0000313" key="2">
    <source>
        <dbReference type="EMBL" id="TFK78254.1"/>
    </source>
</evidence>
<dbReference type="EMBL" id="ML212675">
    <property type="protein sequence ID" value="TFK78254.1"/>
    <property type="molecule type" value="Genomic_DNA"/>
</dbReference>
<evidence type="ECO:0000313" key="3">
    <source>
        <dbReference type="Proteomes" id="UP000308197"/>
    </source>
</evidence>
<dbReference type="InterPro" id="IPR036397">
    <property type="entry name" value="RNaseH_sf"/>
</dbReference>
<organism evidence="2 3">
    <name type="scientific">Polyporus arcularius HHB13444</name>
    <dbReference type="NCBI Taxonomy" id="1314778"/>
    <lineage>
        <taxon>Eukaryota</taxon>
        <taxon>Fungi</taxon>
        <taxon>Dikarya</taxon>
        <taxon>Basidiomycota</taxon>
        <taxon>Agaricomycotina</taxon>
        <taxon>Agaricomycetes</taxon>
        <taxon>Polyporales</taxon>
        <taxon>Polyporaceae</taxon>
        <taxon>Polyporus</taxon>
    </lineage>
</organism>
<keyword evidence="3" id="KW-1185">Reference proteome</keyword>
<feature type="domain" description="RNase H type-1" evidence="1">
    <location>
        <begin position="1"/>
        <end position="65"/>
    </location>
</feature>
<dbReference type="GO" id="GO:0004523">
    <property type="term" value="F:RNA-DNA hybrid ribonuclease activity"/>
    <property type="evidence" value="ECO:0007669"/>
    <property type="project" value="InterPro"/>
</dbReference>
<dbReference type="InParanoid" id="A0A5C3NM18"/>
<accession>A0A5C3NM18</accession>
<dbReference type="PROSITE" id="PS50879">
    <property type="entry name" value="RNASE_H_1"/>
    <property type="match status" value="1"/>
</dbReference>
<gene>
    <name evidence="2" type="ORF">K466DRAFT_615478</name>
</gene>
<protein>
    <recommendedName>
        <fullName evidence="1">RNase H type-1 domain-containing protein</fullName>
    </recommendedName>
</protein>
<dbReference type="InterPro" id="IPR002156">
    <property type="entry name" value="RNaseH_domain"/>
</dbReference>
<dbReference type="Pfam" id="PF00075">
    <property type="entry name" value="RNase_H"/>
    <property type="match status" value="1"/>
</dbReference>
<dbReference type="Gene3D" id="3.30.420.10">
    <property type="entry name" value="Ribonuclease H-like superfamily/Ribonuclease H"/>
    <property type="match status" value="1"/>
</dbReference>
<evidence type="ECO:0000259" key="1">
    <source>
        <dbReference type="PROSITE" id="PS50879"/>
    </source>
</evidence>